<dbReference type="RefSeq" id="WP_344094049.1">
    <property type="nucleotide sequence ID" value="NZ_BAAAOG010000002.1"/>
</dbReference>
<protein>
    <recommendedName>
        <fullName evidence="2">Htaa domain-containing protein</fullName>
    </recommendedName>
</protein>
<organism evidence="3 4">
    <name type="scientific">Microbacterium deminutum</name>
    <dbReference type="NCBI Taxonomy" id="344164"/>
    <lineage>
        <taxon>Bacteria</taxon>
        <taxon>Bacillati</taxon>
        <taxon>Actinomycetota</taxon>
        <taxon>Actinomycetes</taxon>
        <taxon>Micrococcales</taxon>
        <taxon>Microbacteriaceae</taxon>
        <taxon>Microbacterium</taxon>
    </lineage>
</organism>
<comment type="caution">
    <text evidence="3">The sequence shown here is derived from an EMBL/GenBank/DDBJ whole genome shotgun (WGS) entry which is preliminary data.</text>
</comment>
<feature type="domain" description="Htaa" evidence="2">
    <location>
        <begin position="11"/>
        <end position="160"/>
    </location>
</feature>
<sequence length="181" mass="19169">MRGLPPNRDAVLAWGIRASLLSYMSRDPDFEIRTTEAATFTLDDGLRMPGRVDAAGVLRFEGSVVLRAHHGALVVPLVGVEIDAGALTIDDPADERPPTPAGGSADLARDRPQARLGLVNLERTPDPAVGTMVFATRLAAEADALFGYNYLPDTDFDPLRLIFAPAAGLSSGASPARISFS</sequence>
<dbReference type="InterPro" id="IPR007331">
    <property type="entry name" value="Htaa"/>
</dbReference>
<evidence type="ECO:0000256" key="1">
    <source>
        <dbReference type="SAM" id="MobiDB-lite"/>
    </source>
</evidence>
<proteinExistence type="predicted"/>
<evidence type="ECO:0000313" key="4">
    <source>
        <dbReference type="Proteomes" id="UP001499933"/>
    </source>
</evidence>
<evidence type="ECO:0000313" key="3">
    <source>
        <dbReference type="EMBL" id="GAA1957866.1"/>
    </source>
</evidence>
<name>A0ABN2QTL0_9MICO</name>
<accession>A0ABN2QTL0</accession>
<dbReference type="Pfam" id="PF04213">
    <property type="entry name" value="HtaA"/>
    <property type="match status" value="1"/>
</dbReference>
<dbReference type="Proteomes" id="UP001499933">
    <property type="component" value="Unassembled WGS sequence"/>
</dbReference>
<keyword evidence="4" id="KW-1185">Reference proteome</keyword>
<evidence type="ECO:0000259" key="2">
    <source>
        <dbReference type="Pfam" id="PF04213"/>
    </source>
</evidence>
<dbReference type="EMBL" id="BAAAOG010000002">
    <property type="protein sequence ID" value="GAA1957866.1"/>
    <property type="molecule type" value="Genomic_DNA"/>
</dbReference>
<gene>
    <name evidence="3" type="ORF">GCM10009776_20260</name>
</gene>
<reference evidence="3 4" key="1">
    <citation type="journal article" date="2019" name="Int. J. Syst. Evol. Microbiol.">
        <title>The Global Catalogue of Microorganisms (GCM) 10K type strain sequencing project: providing services to taxonomists for standard genome sequencing and annotation.</title>
        <authorList>
            <consortium name="The Broad Institute Genomics Platform"/>
            <consortium name="The Broad Institute Genome Sequencing Center for Infectious Disease"/>
            <person name="Wu L."/>
            <person name="Ma J."/>
        </authorList>
    </citation>
    <scope>NUCLEOTIDE SEQUENCE [LARGE SCALE GENOMIC DNA]</scope>
    <source>
        <strain evidence="3 4">JCM 14901</strain>
    </source>
</reference>
<feature type="region of interest" description="Disordered" evidence="1">
    <location>
        <begin position="89"/>
        <end position="109"/>
    </location>
</feature>